<gene>
    <name evidence="1" type="ORF">MLD38_009706</name>
</gene>
<dbReference type="EMBL" id="CM042882">
    <property type="protein sequence ID" value="KAI4383924.1"/>
    <property type="molecule type" value="Genomic_DNA"/>
</dbReference>
<organism evidence="1 2">
    <name type="scientific">Melastoma candidum</name>
    <dbReference type="NCBI Taxonomy" id="119954"/>
    <lineage>
        <taxon>Eukaryota</taxon>
        <taxon>Viridiplantae</taxon>
        <taxon>Streptophyta</taxon>
        <taxon>Embryophyta</taxon>
        <taxon>Tracheophyta</taxon>
        <taxon>Spermatophyta</taxon>
        <taxon>Magnoliopsida</taxon>
        <taxon>eudicotyledons</taxon>
        <taxon>Gunneridae</taxon>
        <taxon>Pentapetalae</taxon>
        <taxon>rosids</taxon>
        <taxon>malvids</taxon>
        <taxon>Myrtales</taxon>
        <taxon>Melastomataceae</taxon>
        <taxon>Melastomatoideae</taxon>
        <taxon>Melastomateae</taxon>
        <taxon>Melastoma</taxon>
    </lineage>
</organism>
<dbReference type="Proteomes" id="UP001057402">
    <property type="component" value="Chromosome 3"/>
</dbReference>
<accession>A0ACB9RYG1</accession>
<proteinExistence type="predicted"/>
<evidence type="ECO:0000313" key="2">
    <source>
        <dbReference type="Proteomes" id="UP001057402"/>
    </source>
</evidence>
<comment type="caution">
    <text evidence="1">The sequence shown here is derived from an EMBL/GenBank/DDBJ whole genome shotgun (WGS) entry which is preliminary data.</text>
</comment>
<evidence type="ECO:0000313" key="1">
    <source>
        <dbReference type="EMBL" id="KAI4383924.1"/>
    </source>
</evidence>
<keyword evidence="2" id="KW-1185">Reference proteome</keyword>
<protein>
    <submittedName>
        <fullName evidence="1">Uncharacterized protein</fullName>
    </submittedName>
</protein>
<sequence>MDNHNWRPSPATQGGAGGGGGEGADAPPPEAGDWRSELSADSRDRIVSKIMETLKKHLPVSGTEGLSELKKIAVRFEEKIYHVSSSQPDYLRKISLKMLTMESKSQNTIPNAMPSNSSVSINKPSDTAAVNQPQVLNPSQQMPNQLPSNQSQARQQLPVQNMQNNVPSGASQVSGSLSSTLPPVSGLNQSNLPNVIGQNTNLGVPTNSLGNSMGQETSSMSVDTSQAGNSNGGDWREEAYQKLQVMKENYMPEVNEMYQKVMLKLQQDSLPQQPKSEQIDKLKSLKTMLERVITFLQVPKSDISISFKDKLASCEKQILGVLTTHRPRKAALGQLPPHHMQLVPQQQSQPQTVQMQLHENQMNPQLPQMNTQGSVVTMQQNNASSLQHNSLSSMSGASGAQQNVMNSLQANSAMESGQGNTLSSLTQVALGSMPQNPVSAQHQVNMGTMSYQSGASMLQSNVSGLQQNSSMIQHQHLKPQQDQQMMQPQQIQQHMQQRQIQQRHIQQRHIQQQQQQHLLHHQQQLQQQAKQQLPAQLPTRQMGPLHQMSDGNDAKLRQGMGVKGVFPPANQRPNYAGTPFPSSSPQLLPAASPQLPQLSSPQIDQQNMLPSLTKAGTPLQSANSPFVVPSPATPLAPSPMPGDLEKPNPVISSLSNVGNVGHQAMSAPSLIAAPSLAIGTPGISASPLLAEFSCPDGVHGNSNTGVFSKSSVTEQPIERLMRMVKALSSQALSAGVNDIRSVVSMVDRIAGSAPGNGSRAAVGEDLVAMTKCRLQAKNFTTQDGAGGVKKMKRCISAVPSSVASSTGSGEDGFLQFIGIESSDLESTATSALKRPRFEVNRALVEEIRYINQRLIDTVVDIRDEEVDPSAAAAVAEGGEGVIVECSYNAVSLSADFKTHYESAQMSRIQPLRLLVPSNYPNCSPLLLDKLPVEVSKEYEDLSAKTKARFSISLRSLSQPMSLKEIARTWDKCAWGVVQEYAQQHGGGSISSKYGTWESCMTAA</sequence>
<name>A0ACB9RYG1_9MYRT</name>
<reference evidence="2" key="1">
    <citation type="journal article" date="2023" name="Front. Plant Sci.">
        <title>Chromosomal-level genome assembly of Melastoma candidum provides insights into trichome evolution.</title>
        <authorList>
            <person name="Zhong Y."/>
            <person name="Wu W."/>
            <person name="Sun C."/>
            <person name="Zou P."/>
            <person name="Liu Y."/>
            <person name="Dai S."/>
            <person name="Zhou R."/>
        </authorList>
    </citation>
    <scope>NUCLEOTIDE SEQUENCE [LARGE SCALE GENOMIC DNA]</scope>
</reference>